<dbReference type="InterPro" id="IPR032821">
    <property type="entry name" value="PKS_assoc"/>
</dbReference>
<sequence>GVFVGGSVSGYGVGMHVPQGSDGHLLTGNATSVLSGRVAYAFGLEGPAVTVDTACSSSLVALHLAVQALRAGECAMALAGGVTVMVNAGVFAEFGRQGGLAGDGRCKAFAAGSDGMGWGEGVGLLLVERLTDARRHGHRVLAVVRGSAVNQDGASNGLSAPNGPAQQRVIRQALANARLRAAEVDAVEAHGTGTRLGDPIEAQALLATYGQERGEGGEPLWIGSVKSNIAHTQAAAGIAGVIKMVMALRHGMLPATLHVDAPTPQVDWSAGAVDVLTRTREWPAVDRPRRAGVSSFGISGTNAHLLLEQAPEPEPVEETARPQAPGLVPWVVSAQSEAALHAQIERLRTHTAQHPQLDAVDIGWSLATTRTPLEHRAVLTGDDVLAAGVTGEGRLAFLFTGQGSQRPGMGLGLYEAFPVFAEAFDAVCARLDVRLEHPLRTVLADGTGLQDTLWAQAGLFALEVALYRLTESWGLEPDVLLGHSLGEITAAHVSGILDLDDACTLVAERGRLMHGLPPGGGMLAVQATEADLADSADSGLDVAAVNGPRSVVLSGDLAAIERYAAECAARGRRTNVLTVSHAFHSALMEPMLEEFATVLARLTFHPARIPIVSNLTGAVAEPGSMQEPGYWLDQIRRTVRFADGVTALQTMGVTTCLELGPDGVLSGMAQETAPDTLFTSALRKDRNETDTTLTAISRLWTAGAGVNWAKVFAHWGGRTVDLPTYAFQRERFWPEPWVSPAVGDGADSAFWNAVEREDLEELAGLESALPALSAWRRRHRERSTLDSWRYQITWKPLTDLPPAPLSGTWAVIGQEETDVSAALAAAGATVVNVPAEEAAQLPDIAGVVLLASGWADTLAAVQALGEAPAPLWVLTRGAVTVGRSDRLEHPDQATVWGLGRVAALELPQRWGGLIDLPTHLDARAGTRLASILADGSEDQTAIRGAGIYGRRLARALPAAVTGTGWQPTGTVLITGGTGALGTHT</sequence>
<dbReference type="Gene3D" id="3.40.47.10">
    <property type="match status" value="1"/>
</dbReference>
<dbReference type="InterPro" id="IPR001227">
    <property type="entry name" value="Ac_transferase_dom_sf"/>
</dbReference>
<dbReference type="SMART" id="SM00827">
    <property type="entry name" value="PKS_AT"/>
    <property type="match status" value="1"/>
</dbReference>
<keyword evidence="8" id="KW-1185">Reference proteome</keyword>
<comment type="caution">
    <text evidence="7">The sequence shown here is derived from an EMBL/GenBank/DDBJ whole genome shotgun (WGS) entry which is preliminary data.</text>
</comment>
<dbReference type="Pfam" id="PF02801">
    <property type="entry name" value="Ketoacyl-synt_C"/>
    <property type="match status" value="1"/>
</dbReference>
<dbReference type="Pfam" id="PF00109">
    <property type="entry name" value="ketoacyl-synt"/>
    <property type="match status" value="1"/>
</dbReference>
<evidence type="ECO:0000256" key="5">
    <source>
        <dbReference type="ARBA" id="ARBA00023315"/>
    </source>
</evidence>
<dbReference type="Pfam" id="PF00698">
    <property type="entry name" value="Acyl_transf_1"/>
    <property type="match status" value="1"/>
</dbReference>
<feature type="non-terminal residue" evidence="7">
    <location>
        <position position="984"/>
    </location>
</feature>
<dbReference type="SUPFAM" id="SSF51735">
    <property type="entry name" value="NAD(P)-binding Rossmann-fold domains"/>
    <property type="match status" value="1"/>
</dbReference>
<dbReference type="GO" id="GO:0004312">
    <property type="term" value="F:fatty acid synthase activity"/>
    <property type="evidence" value="ECO:0007669"/>
    <property type="project" value="TreeGrafter"/>
</dbReference>
<proteinExistence type="predicted"/>
<feature type="domain" description="Ketosynthase family 3 (KS3)" evidence="6">
    <location>
        <begin position="1"/>
        <end position="309"/>
    </location>
</feature>
<dbReference type="PROSITE" id="PS52004">
    <property type="entry name" value="KS3_2"/>
    <property type="match status" value="1"/>
</dbReference>
<dbReference type="PANTHER" id="PTHR43775">
    <property type="entry name" value="FATTY ACID SYNTHASE"/>
    <property type="match status" value="1"/>
</dbReference>
<keyword evidence="3" id="KW-0808">Transferase</keyword>
<dbReference type="InterPro" id="IPR050091">
    <property type="entry name" value="PKS_NRPS_Biosynth_Enz"/>
</dbReference>
<dbReference type="SMART" id="SM00825">
    <property type="entry name" value="PKS_KS"/>
    <property type="match status" value="1"/>
</dbReference>
<feature type="non-terminal residue" evidence="7">
    <location>
        <position position="1"/>
    </location>
</feature>
<keyword evidence="2" id="KW-0597">Phosphoprotein</keyword>
<reference evidence="7 8" key="1">
    <citation type="submission" date="2020-02" db="EMBL/GenBank/DDBJ databases">
        <title>Whole-genome analyses of novel actinobacteria.</title>
        <authorList>
            <person name="Sahin N."/>
            <person name="Tatar D."/>
        </authorList>
    </citation>
    <scope>NUCLEOTIDE SEQUENCE [LARGE SCALE GENOMIC DNA]</scope>
    <source>
        <strain evidence="7 8">SB3404</strain>
    </source>
</reference>
<name>A0A6G4X9G7_9ACTN</name>
<dbReference type="InterPro" id="IPR016039">
    <property type="entry name" value="Thiolase-like"/>
</dbReference>
<organism evidence="7 8">
    <name type="scientific">Streptomyces boncukensis</name>
    <dbReference type="NCBI Taxonomy" id="2711219"/>
    <lineage>
        <taxon>Bacteria</taxon>
        <taxon>Bacillati</taxon>
        <taxon>Actinomycetota</taxon>
        <taxon>Actinomycetes</taxon>
        <taxon>Kitasatosporales</taxon>
        <taxon>Streptomycetaceae</taxon>
        <taxon>Streptomyces</taxon>
    </lineage>
</organism>
<gene>
    <name evidence="7" type="ORF">G5C65_34700</name>
</gene>
<evidence type="ECO:0000256" key="4">
    <source>
        <dbReference type="ARBA" id="ARBA00023268"/>
    </source>
</evidence>
<keyword evidence="1" id="KW-0596">Phosphopantetheine</keyword>
<evidence type="ECO:0000313" key="7">
    <source>
        <dbReference type="EMBL" id="NGO73394.1"/>
    </source>
</evidence>
<dbReference type="SUPFAM" id="SSF53901">
    <property type="entry name" value="Thiolase-like"/>
    <property type="match status" value="2"/>
</dbReference>
<dbReference type="InterPro" id="IPR036291">
    <property type="entry name" value="NAD(P)-bd_dom_sf"/>
</dbReference>
<evidence type="ECO:0000313" key="8">
    <source>
        <dbReference type="Proteomes" id="UP000477722"/>
    </source>
</evidence>
<evidence type="ECO:0000256" key="3">
    <source>
        <dbReference type="ARBA" id="ARBA00022679"/>
    </source>
</evidence>
<dbReference type="EMBL" id="JAAKZZ010000717">
    <property type="protein sequence ID" value="NGO73394.1"/>
    <property type="molecule type" value="Genomic_DNA"/>
</dbReference>
<dbReference type="SUPFAM" id="SSF55048">
    <property type="entry name" value="Probable ACP-binding domain of malonyl-CoA ACP transacylase"/>
    <property type="match status" value="1"/>
</dbReference>
<dbReference type="InterPro" id="IPR014031">
    <property type="entry name" value="Ketoacyl_synth_C"/>
</dbReference>
<accession>A0A6G4X9G7</accession>
<dbReference type="SUPFAM" id="SSF52151">
    <property type="entry name" value="FabD/lysophospholipase-like"/>
    <property type="match status" value="1"/>
</dbReference>
<evidence type="ECO:0000256" key="2">
    <source>
        <dbReference type="ARBA" id="ARBA00022553"/>
    </source>
</evidence>
<dbReference type="CDD" id="cd00833">
    <property type="entry name" value="PKS"/>
    <property type="match status" value="1"/>
</dbReference>
<dbReference type="Pfam" id="PF16197">
    <property type="entry name" value="KAsynt_C_assoc"/>
    <property type="match status" value="1"/>
</dbReference>
<dbReference type="InterPro" id="IPR014043">
    <property type="entry name" value="Acyl_transferase_dom"/>
</dbReference>
<dbReference type="InterPro" id="IPR014030">
    <property type="entry name" value="Ketoacyl_synth_N"/>
</dbReference>
<dbReference type="GO" id="GO:0006633">
    <property type="term" value="P:fatty acid biosynthetic process"/>
    <property type="evidence" value="ECO:0007669"/>
    <property type="project" value="InterPro"/>
</dbReference>
<dbReference type="InterPro" id="IPR016035">
    <property type="entry name" value="Acyl_Trfase/lysoPLipase"/>
</dbReference>
<dbReference type="Gene3D" id="3.30.70.3290">
    <property type="match status" value="1"/>
</dbReference>
<dbReference type="Proteomes" id="UP000477722">
    <property type="component" value="Unassembled WGS sequence"/>
</dbReference>
<dbReference type="GO" id="GO:0004315">
    <property type="term" value="F:3-oxoacyl-[acyl-carrier-protein] synthase activity"/>
    <property type="evidence" value="ECO:0007669"/>
    <property type="project" value="InterPro"/>
</dbReference>
<dbReference type="InterPro" id="IPR020841">
    <property type="entry name" value="PKS_Beta-ketoAc_synthase_dom"/>
</dbReference>
<dbReference type="Gene3D" id="3.40.50.11460">
    <property type="match status" value="2"/>
</dbReference>
<dbReference type="PROSITE" id="PS00606">
    <property type="entry name" value="KS3_1"/>
    <property type="match status" value="1"/>
</dbReference>
<protein>
    <submittedName>
        <fullName evidence="7">Type I polyketide synthase</fullName>
    </submittedName>
</protein>
<dbReference type="InterPro" id="IPR041618">
    <property type="entry name" value="PKS_DE"/>
</dbReference>
<dbReference type="Gene3D" id="6.10.140.1830">
    <property type="match status" value="1"/>
</dbReference>
<dbReference type="PANTHER" id="PTHR43775:SF51">
    <property type="entry name" value="INACTIVE PHENOLPHTHIOCEROL SYNTHESIS POLYKETIDE SYNTHASE TYPE I PKS1-RELATED"/>
    <property type="match status" value="1"/>
</dbReference>
<evidence type="ECO:0000256" key="1">
    <source>
        <dbReference type="ARBA" id="ARBA00022450"/>
    </source>
</evidence>
<dbReference type="InterPro" id="IPR018201">
    <property type="entry name" value="Ketoacyl_synth_AS"/>
</dbReference>
<dbReference type="Gene3D" id="3.40.366.10">
    <property type="entry name" value="Malonyl-Coenzyme A Acyl Carrier Protein, domain 2"/>
    <property type="match status" value="1"/>
</dbReference>
<dbReference type="InterPro" id="IPR016036">
    <property type="entry name" value="Malonyl_transacylase_ACP-bd"/>
</dbReference>
<dbReference type="AlphaFoldDB" id="A0A6G4X9G7"/>
<keyword evidence="4" id="KW-0511">Multifunctional enzyme</keyword>
<keyword evidence="5" id="KW-0012">Acyltransferase</keyword>
<evidence type="ECO:0000259" key="6">
    <source>
        <dbReference type="PROSITE" id="PS52004"/>
    </source>
</evidence>
<dbReference type="Pfam" id="PF18369">
    <property type="entry name" value="PKS_DE"/>
    <property type="match status" value="1"/>
</dbReference>